<feature type="compositionally biased region" description="Low complexity" evidence="1">
    <location>
        <begin position="99"/>
        <end position="115"/>
    </location>
</feature>
<keyword evidence="3" id="KW-1185">Reference proteome</keyword>
<proteinExistence type="predicted"/>
<comment type="caution">
    <text evidence="2">The sequence shown here is derived from an EMBL/GenBank/DDBJ whole genome shotgun (WGS) entry which is preliminary data.</text>
</comment>
<protein>
    <submittedName>
        <fullName evidence="2">Uncharacterized protein</fullName>
    </submittedName>
</protein>
<feature type="region of interest" description="Disordered" evidence="1">
    <location>
        <begin position="93"/>
        <end position="118"/>
    </location>
</feature>
<name>A0ABR4QGV5_9CEST</name>
<gene>
    <name evidence="2" type="ORF">TcWFU_004584</name>
</gene>
<accession>A0ABR4QGV5</accession>
<dbReference type="Proteomes" id="UP001651158">
    <property type="component" value="Unassembled WGS sequence"/>
</dbReference>
<evidence type="ECO:0000256" key="1">
    <source>
        <dbReference type="SAM" id="MobiDB-lite"/>
    </source>
</evidence>
<dbReference type="EMBL" id="JAKROA010000003">
    <property type="protein sequence ID" value="KAL5108861.1"/>
    <property type="molecule type" value="Genomic_DNA"/>
</dbReference>
<organism evidence="2 3">
    <name type="scientific">Taenia crassiceps</name>
    <dbReference type="NCBI Taxonomy" id="6207"/>
    <lineage>
        <taxon>Eukaryota</taxon>
        <taxon>Metazoa</taxon>
        <taxon>Spiralia</taxon>
        <taxon>Lophotrochozoa</taxon>
        <taxon>Platyhelminthes</taxon>
        <taxon>Cestoda</taxon>
        <taxon>Eucestoda</taxon>
        <taxon>Cyclophyllidea</taxon>
        <taxon>Taeniidae</taxon>
        <taxon>Taenia</taxon>
    </lineage>
</organism>
<evidence type="ECO:0000313" key="3">
    <source>
        <dbReference type="Proteomes" id="UP001651158"/>
    </source>
</evidence>
<evidence type="ECO:0000313" key="2">
    <source>
        <dbReference type="EMBL" id="KAL5108861.1"/>
    </source>
</evidence>
<reference evidence="2 3" key="1">
    <citation type="journal article" date="2022" name="Front. Cell. Infect. Microbiol.">
        <title>The Genomes of Two Strains of Taenia crassiceps the Animal Model for the Study of Human Cysticercosis.</title>
        <authorList>
            <person name="Bobes R.J."/>
            <person name="Estrada K."/>
            <person name="Rios-Valencia D.G."/>
            <person name="Calderon-Gallegos A."/>
            <person name="de la Torre P."/>
            <person name="Carrero J.C."/>
            <person name="Sanchez-Flores A."/>
            <person name="Laclette J.P."/>
        </authorList>
    </citation>
    <scope>NUCLEOTIDE SEQUENCE [LARGE SCALE GENOMIC DNA]</scope>
    <source>
        <strain evidence="2">WFUcys</strain>
    </source>
</reference>
<sequence length="168" mass="18173">MVAPNNEFGIRPCVVLLNNEKSVSTSLGSISDVDNQPIKMSMKNQRKIFEFLIVKLNPIIIRNENASGICFTAAPFGYPAKASLITNMDRATATGGGSESIANESTSSQSSTISSIDDDVGSQIPFGRNLQIALPPLPIHVLDQRPASASFMRGRTFDVSKLDQDRSR</sequence>